<reference evidence="2 3" key="1">
    <citation type="submission" date="2018-10" db="EMBL/GenBank/DDBJ databases">
        <title>Robbsia sp. DHC34, isolated from soil.</title>
        <authorList>
            <person name="Gao Z.-H."/>
            <person name="Qiu L.-H."/>
        </authorList>
    </citation>
    <scope>NUCLEOTIDE SEQUENCE [LARGE SCALE GENOMIC DNA]</scope>
    <source>
        <strain evidence="2 3">DHC34</strain>
    </source>
</reference>
<proteinExistence type="predicted"/>
<accession>A0A494XZE3</accession>
<organism evidence="2 3">
    <name type="scientific">Pararobbsia silviterrae</name>
    <dbReference type="NCBI Taxonomy" id="1792498"/>
    <lineage>
        <taxon>Bacteria</taxon>
        <taxon>Pseudomonadati</taxon>
        <taxon>Pseudomonadota</taxon>
        <taxon>Betaproteobacteria</taxon>
        <taxon>Burkholderiales</taxon>
        <taxon>Burkholderiaceae</taxon>
        <taxon>Pararobbsia</taxon>
    </lineage>
</organism>
<name>A0A494XZE3_9BURK</name>
<keyword evidence="1" id="KW-0732">Signal</keyword>
<protein>
    <submittedName>
        <fullName evidence="2">Sugar ABC transporter ATPase</fullName>
    </submittedName>
</protein>
<evidence type="ECO:0000256" key="1">
    <source>
        <dbReference type="SAM" id="SignalP"/>
    </source>
</evidence>
<gene>
    <name evidence="2" type="ORF">D7S86_11825</name>
</gene>
<feature type="signal peptide" evidence="1">
    <location>
        <begin position="1"/>
        <end position="29"/>
    </location>
</feature>
<feature type="chain" id="PRO_5019756816" evidence="1">
    <location>
        <begin position="30"/>
        <end position="125"/>
    </location>
</feature>
<dbReference type="Proteomes" id="UP000270342">
    <property type="component" value="Unassembled WGS sequence"/>
</dbReference>
<sequence>MAMNKLYGPVSVMALMGLAMLGGCSSSNVATSSGASPASLGGTAPMIYVQSARQPDDITRCLQGHASSLRVANLGGAIQLGDGLEWLITLTPSRGGSTVAVQRAMNASEQIPEPEMRFDIARCTT</sequence>
<evidence type="ECO:0000313" key="3">
    <source>
        <dbReference type="Proteomes" id="UP000270342"/>
    </source>
</evidence>
<evidence type="ECO:0000313" key="2">
    <source>
        <dbReference type="EMBL" id="RKP55885.1"/>
    </source>
</evidence>
<dbReference type="EMBL" id="RBZU01000004">
    <property type="protein sequence ID" value="RKP55885.1"/>
    <property type="molecule type" value="Genomic_DNA"/>
</dbReference>
<keyword evidence="3" id="KW-1185">Reference proteome</keyword>
<dbReference type="AlphaFoldDB" id="A0A494XZE3"/>
<dbReference type="PROSITE" id="PS51257">
    <property type="entry name" value="PROKAR_LIPOPROTEIN"/>
    <property type="match status" value="1"/>
</dbReference>
<comment type="caution">
    <text evidence="2">The sequence shown here is derived from an EMBL/GenBank/DDBJ whole genome shotgun (WGS) entry which is preliminary data.</text>
</comment>